<dbReference type="RefSeq" id="WP_075797916.1">
    <property type="nucleotide sequence ID" value="NZ_CP015583.1"/>
</dbReference>
<evidence type="ECO:0000313" key="5">
    <source>
        <dbReference type="EMBL" id="APT57010.1"/>
    </source>
</evidence>
<dbReference type="Pfam" id="PF02481">
    <property type="entry name" value="DNA_processg_A"/>
    <property type="match status" value="1"/>
</dbReference>
<dbReference type="GO" id="GO:0009294">
    <property type="term" value="P:DNA-mediated transformation"/>
    <property type="evidence" value="ECO:0007669"/>
    <property type="project" value="InterPro"/>
</dbReference>
<reference evidence="5 6" key="1">
    <citation type="submission" date="2016-05" db="EMBL/GenBank/DDBJ databases">
        <title>Complete Genome and Methylome Analysis of Psychrotrophic Bacterial Isolates from Antarctic Lake Untersee.</title>
        <authorList>
            <person name="Fomenkov A."/>
            <person name="Akimov V.N."/>
            <person name="Vasilyeva L.V."/>
            <person name="Andersen D."/>
            <person name="Vincze T."/>
            <person name="Roberts R.J."/>
        </authorList>
    </citation>
    <scope>NUCLEOTIDE SEQUENCE [LARGE SCALE GENOMIC DNA]</scope>
    <source>
        <strain evidence="5 6">U14-5</strain>
    </source>
</reference>
<dbReference type="STRING" id="257708.RGI145_07810"/>
<dbReference type="Pfam" id="PF21102">
    <property type="entry name" value="DprA_N"/>
    <property type="match status" value="1"/>
</dbReference>
<dbReference type="AlphaFoldDB" id="A0A1L7AE52"/>
<dbReference type="PANTHER" id="PTHR43022:SF1">
    <property type="entry name" value="PROTEIN SMF"/>
    <property type="match status" value="1"/>
</dbReference>
<dbReference type="InterPro" id="IPR003488">
    <property type="entry name" value="DprA"/>
</dbReference>
<dbReference type="InterPro" id="IPR036388">
    <property type="entry name" value="WH-like_DNA-bd_sf"/>
</dbReference>
<dbReference type="InterPro" id="IPR041614">
    <property type="entry name" value="DprA_WH"/>
</dbReference>
<dbReference type="eggNOG" id="COG0758">
    <property type="taxonomic scope" value="Bacteria"/>
</dbReference>
<sequence length="386" mass="40824">MNEAEALARLRLARTDGIGTVRFRQLLERFGSGLAALEALPRWPARRDGGRFEPPAPGTVQREYDTVREAGGRFLFWQEEGYPELLSLIGDPPAVLAVLGDPAVLALRQVAIVGARNASAPGRRIAEEIAAALAGDGIAVTSGLARGVDTAAHEGALRKGRTVAVLPGGLDIAYPPENARLQERIAAEGGALVAEYPLGTQPSARHFPRRNRIVAGLSLGVVVVEAAMGSGTLLTAQHAIEAGREVFAVPGSPLDPRCRGSNDLLRQGATLCEHAGDVLAHLPEAPRPVSLLRPEAGRKARPGPGPEALDSPPEPSQDASDTDYLLDLIGYSPVAVDEILRRCHLSHSDLQGLVADLEISGRIEVLPGNRIVRSAVAGREDTSERK</sequence>
<gene>
    <name evidence="5" type="ORF">RGI145_07810</name>
</gene>
<name>A0A1L7AE52_9PROT</name>
<dbReference type="SUPFAM" id="SSF102405">
    <property type="entry name" value="MCP/YpsA-like"/>
    <property type="match status" value="1"/>
</dbReference>
<dbReference type="Pfam" id="PF17782">
    <property type="entry name" value="WHD_DprA"/>
    <property type="match status" value="1"/>
</dbReference>
<organism evidence="5 6">
    <name type="scientific">Roseomonas gilardii</name>
    <dbReference type="NCBI Taxonomy" id="257708"/>
    <lineage>
        <taxon>Bacteria</taxon>
        <taxon>Pseudomonadati</taxon>
        <taxon>Pseudomonadota</taxon>
        <taxon>Alphaproteobacteria</taxon>
        <taxon>Acetobacterales</taxon>
        <taxon>Roseomonadaceae</taxon>
        <taxon>Roseomonas</taxon>
    </lineage>
</organism>
<feature type="domain" description="DprA winged helix" evidence="4">
    <location>
        <begin position="311"/>
        <end position="369"/>
    </location>
</feature>
<evidence type="ECO:0000259" key="3">
    <source>
        <dbReference type="Pfam" id="PF02481"/>
    </source>
</evidence>
<dbReference type="Gene3D" id="1.10.10.10">
    <property type="entry name" value="Winged helix-like DNA-binding domain superfamily/Winged helix DNA-binding domain"/>
    <property type="match status" value="1"/>
</dbReference>
<protein>
    <submittedName>
        <fullName evidence="5">DNA protecting protein DprA</fullName>
    </submittedName>
</protein>
<feature type="region of interest" description="Disordered" evidence="2">
    <location>
        <begin position="295"/>
        <end position="321"/>
    </location>
</feature>
<dbReference type="PANTHER" id="PTHR43022">
    <property type="entry name" value="PROTEIN SMF"/>
    <property type="match status" value="1"/>
</dbReference>
<dbReference type="Proteomes" id="UP000185494">
    <property type="component" value="Chromosome 1"/>
</dbReference>
<feature type="domain" description="Smf/DprA SLOG" evidence="3">
    <location>
        <begin position="74"/>
        <end position="282"/>
    </location>
</feature>
<dbReference type="NCBIfam" id="TIGR00732">
    <property type="entry name" value="dprA"/>
    <property type="match status" value="1"/>
</dbReference>
<dbReference type="InterPro" id="IPR057666">
    <property type="entry name" value="DrpA_SLOG"/>
</dbReference>
<proteinExistence type="inferred from homology"/>
<accession>A0A1L7AE52</accession>
<evidence type="ECO:0000256" key="1">
    <source>
        <dbReference type="ARBA" id="ARBA00006525"/>
    </source>
</evidence>
<evidence type="ECO:0000259" key="4">
    <source>
        <dbReference type="Pfam" id="PF17782"/>
    </source>
</evidence>
<evidence type="ECO:0000256" key="2">
    <source>
        <dbReference type="SAM" id="MobiDB-lite"/>
    </source>
</evidence>
<evidence type="ECO:0000313" key="6">
    <source>
        <dbReference type="Proteomes" id="UP000185494"/>
    </source>
</evidence>
<comment type="similarity">
    <text evidence="1">Belongs to the DprA/Smf family.</text>
</comment>
<dbReference type="KEGG" id="rgi:RGI145_07810"/>
<dbReference type="EMBL" id="CP015583">
    <property type="protein sequence ID" value="APT57010.1"/>
    <property type="molecule type" value="Genomic_DNA"/>
</dbReference>
<dbReference type="Gene3D" id="3.40.50.450">
    <property type="match status" value="1"/>
</dbReference>